<organism evidence="1 2">
    <name type="scientific">Punica granatum</name>
    <name type="common">Pomegranate</name>
    <dbReference type="NCBI Taxonomy" id="22663"/>
    <lineage>
        <taxon>Eukaryota</taxon>
        <taxon>Viridiplantae</taxon>
        <taxon>Streptophyta</taxon>
        <taxon>Embryophyta</taxon>
        <taxon>Tracheophyta</taxon>
        <taxon>Spermatophyta</taxon>
        <taxon>Magnoliopsida</taxon>
        <taxon>eudicotyledons</taxon>
        <taxon>Gunneridae</taxon>
        <taxon>Pentapetalae</taxon>
        <taxon>rosids</taxon>
        <taxon>malvids</taxon>
        <taxon>Myrtales</taxon>
        <taxon>Lythraceae</taxon>
        <taxon>Punica</taxon>
    </lineage>
</organism>
<reference evidence="1 2" key="1">
    <citation type="submission" date="2017-11" db="EMBL/GenBank/DDBJ databases">
        <title>De-novo sequencing of pomegranate (Punica granatum L.) genome.</title>
        <authorList>
            <person name="Akparov Z."/>
            <person name="Amiraslanov A."/>
            <person name="Hajiyeva S."/>
            <person name="Abbasov M."/>
            <person name="Kaur K."/>
            <person name="Hamwieh A."/>
            <person name="Solovyev V."/>
            <person name="Salamov A."/>
            <person name="Braich B."/>
            <person name="Kosarev P."/>
            <person name="Mahmoud A."/>
            <person name="Hajiyev E."/>
            <person name="Babayeva S."/>
            <person name="Izzatullayeva V."/>
            <person name="Mammadov A."/>
            <person name="Mammadov A."/>
            <person name="Sharifova S."/>
            <person name="Ojaghi J."/>
            <person name="Eynullazada K."/>
            <person name="Bayramov B."/>
            <person name="Abdulazimova A."/>
            <person name="Shahmuradov I."/>
        </authorList>
    </citation>
    <scope>NUCLEOTIDE SEQUENCE [LARGE SCALE GENOMIC DNA]</scope>
    <source>
        <strain evidence="2">cv. AG2017</strain>
        <tissue evidence="1">Leaf</tissue>
    </source>
</reference>
<name>A0A2I0HMX1_PUNGR</name>
<dbReference type="AlphaFoldDB" id="A0A2I0HMX1"/>
<keyword evidence="2" id="KW-1185">Reference proteome</keyword>
<evidence type="ECO:0000313" key="2">
    <source>
        <dbReference type="Proteomes" id="UP000233551"/>
    </source>
</evidence>
<dbReference type="STRING" id="22663.A0A2I0HMX1"/>
<sequence length="99" mass="10907">MPTTWPSRKASISARSGSLSTLDSIQIKISNAQSKFASTVTENGESSIERKVNDRIPRVTNVGTFDVYHNANASFMSMVRTACRKQTLMAIRVDEAPDK</sequence>
<comment type="caution">
    <text evidence="1">The sequence shown here is derived from an EMBL/GenBank/DDBJ whole genome shotgun (WGS) entry which is preliminary data.</text>
</comment>
<dbReference type="Proteomes" id="UP000233551">
    <property type="component" value="Unassembled WGS sequence"/>
</dbReference>
<gene>
    <name evidence="1" type="ORF">CRG98_046514</name>
</gene>
<protein>
    <submittedName>
        <fullName evidence="1">Uncharacterized protein</fullName>
    </submittedName>
</protein>
<dbReference type="EMBL" id="PGOL01006981">
    <property type="protein sequence ID" value="PKI33097.1"/>
    <property type="molecule type" value="Genomic_DNA"/>
</dbReference>
<evidence type="ECO:0000313" key="1">
    <source>
        <dbReference type="EMBL" id="PKI33097.1"/>
    </source>
</evidence>
<proteinExistence type="predicted"/>
<accession>A0A2I0HMX1</accession>